<evidence type="ECO:0000256" key="10">
    <source>
        <dbReference type="ARBA" id="ARBA00024973"/>
    </source>
</evidence>
<accession>A0A9X4B281</accession>
<feature type="domain" description="ABC3 transporter permease C-terminal" evidence="12">
    <location>
        <begin position="256"/>
        <end position="365"/>
    </location>
</feature>
<evidence type="ECO:0000256" key="6">
    <source>
        <dbReference type="ARBA" id="ARBA00022475"/>
    </source>
</evidence>
<gene>
    <name evidence="13" type="ORF">NE398_07185</name>
</gene>
<evidence type="ECO:0000256" key="11">
    <source>
        <dbReference type="SAM" id="Phobius"/>
    </source>
</evidence>
<comment type="function">
    <text evidence="10">Part of the ABC transporter complex hrt involved in hemin import. Responsible for the translocation of the substrate across the membrane.</text>
</comment>
<dbReference type="PANTHER" id="PTHR43738:SF1">
    <property type="entry name" value="HEMIN TRANSPORT SYSTEM PERMEASE PROTEIN HRTB-RELATED"/>
    <property type="match status" value="1"/>
</dbReference>
<comment type="caution">
    <text evidence="13">The sequence shown here is derived from an EMBL/GenBank/DDBJ whole genome shotgun (WGS) entry which is preliminary data.</text>
</comment>
<dbReference type="RefSeq" id="WP_209741323.1">
    <property type="nucleotide sequence ID" value="NZ_BAAACM010000021.1"/>
</dbReference>
<evidence type="ECO:0000313" key="14">
    <source>
        <dbReference type="Proteomes" id="UP001141183"/>
    </source>
</evidence>
<evidence type="ECO:0000256" key="7">
    <source>
        <dbReference type="ARBA" id="ARBA00022692"/>
    </source>
</evidence>
<dbReference type="Pfam" id="PF02687">
    <property type="entry name" value="FtsX"/>
    <property type="match status" value="1"/>
</dbReference>
<keyword evidence="8 11" id="KW-1133">Transmembrane helix</keyword>
<dbReference type="Proteomes" id="UP001141183">
    <property type="component" value="Unassembled WGS sequence"/>
</dbReference>
<dbReference type="EMBL" id="JAMRYU010000006">
    <property type="protein sequence ID" value="MDC4239948.1"/>
    <property type="molecule type" value="Genomic_DNA"/>
</dbReference>
<organism evidence="13 14">
    <name type="scientific">Clostridium tertium</name>
    <dbReference type="NCBI Taxonomy" id="1559"/>
    <lineage>
        <taxon>Bacteria</taxon>
        <taxon>Bacillati</taxon>
        <taxon>Bacillota</taxon>
        <taxon>Clostridia</taxon>
        <taxon>Eubacteriales</taxon>
        <taxon>Clostridiaceae</taxon>
        <taxon>Clostridium</taxon>
    </lineage>
</organism>
<feature type="transmembrane region" description="Helical" evidence="11">
    <location>
        <begin position="15"/>
        <end position="36"/>
    </location>
</feature>
<evidence type="ECO:0000313" key="13">
    <source>
        <dbReference type="EMBL" id="MDC4239948.1"/>
    </source>
</evidence>
<evidence type="ECO:0000256" key="1">
    <source>
        <dbReference type="ARBA" id="ARBA00004651"/>
    </source>
</evidence>
<evidence type="ECO:0000256" key="5">
    <source>
        <dbReference type="ARBA" id="ARBA00022448"/>
    </source>
</evidence>
<keyword evidence="14" id="KW-1185">Reference proteome</keyword>
<dbReference type="InterPro" id="IPR003838">
    <property type="entry name" value="ABC3_permease_C"/>
</dbReference>
<comment type="subcellular location">
    <subcellularLocation>
        <location evidence="1">Cell membrane</location>
        <topology evidence="1">Multi-pass membrane protein</topology>
    </subcellularLocation>
</comment>
<dbReference type="GO" id="GO:0005886">
    <property type="term" value="C:plasma membrane"/>
    <property type="evidence" value="ECO:0007669"/>
    <property type="project" value="UniProtKB-SubCell"/>
</dbReference>
<evidence type="ECO:0000256" key="9">
    <source>
        <dbReference type="ARBA" id="ARBA00023136"/>
    </source>
</evidence>
<evidence type="ECO:0000256" key="8">
    <source>
        <dbReference type="ARBA" id="ARBA00022989"/>
    </source>
</evidence>
<evidence type="ECO:0000256" key="2">
    <source>
        <dbReference type="ARBA" id="ARBA00008697"/>
    </source>
</evidence>
<dbReference type="PANTHER" id="PTHR43738">
    <property type="entry name" value="ABC TRANSPORTER, MEMBRANE PROTEIN"/>
    <property type="match status" value="1"/>
</dbReference>
<feature type="transmembrane region" description="Helical" evidence="11">
    <location>
        <begin position="296"/>
        <end position="321"/>
    </location>
</feature>
<keyword evidence="9 11" id="KW-0472">Membrane</keyword>
<protein>
    <recommendedName>
        <fullName evidence="4">Putative hemin transport system permease protein HrtB</fullName>
    </recommendedName>
</protein>
<proteinExistence type="inferred from homology"/>
<evidence type="ECO:0000256" key="3">
    <source>
        <dbReference type="ARBA" id="ARBA00011131"/>
    </source>
</evidence>
<feature type="transmembrane region" description="Helical" evidence="11">
    <location>
        <begin position="341"/>
        <end position="359"/>
    </location>
</feature>
<keyword evidence="7 11" id="KW-0812">Transmembrane</keyword>
<keyword evidence="5" id="KW-0813">Transport</keyword>
<comment type="subunit">
    <text evidence="3">The complex is composed of two ATP-binding proteins (HrtA), two transmembrane proteins (HrtB) and a solute-binding protein.</text>
</comment>
<feature type="transmembrane region" description="Helical" evidence="11">
    <location>
        <begin position="254"/>
        <end position="275"/>
    </location>
</feature>
<dbReference type="AlphaFoldDB" id="A0A9X4B281"/>
<evidence type="ECO:0000259" key="12">
    <source>
        <dbReference type="Pfam" id="PF02687"/>
    </source>
</evidence>
<comment type="similarity">
    <text evidence="2">Belongs to the ABC-4 integral membrane protein family. HrtB subfamily.</text>
</comment>
<keyword evidence="6" id="KW-1003">Cell membrane</keyword>
<name>A0A9X4B281_9CLOT</name>
<dbReference type="GeneID" id="93044934"/>
<evidence type="ECO:0000256" key="4">
    <source>
        <dbReference type="ARBA" id="ARBA00016962"/>
    </source>
</evidence>
<dbReference type="InterPro" id="IPR051125">
    <property type="entry name" value="ABC-4/HrtB_transporter"/>
</dbReference>
<sequence length="375" mass="41153">MFLALKELKHNKARFGLIIGILTLIIFLVLFLSGIAKGLSAATGSSIENSKANYYILDDSADKLITRSVIEKDNLKKLNNLNGLIDLNENTTPINLHTSNFTMDSLDKKINLVYLAIDPSAFLMPEVIEGNTLNNDREIVLNNSFKEDGIKIGDKIKDTSSNLELTVVGFTKNQMYAHISVGVISLDTYKDIMTSATGRDYDNFQALAINMDKSSENLDLLTNLVNDNLDKKVLLTKNDIISNVPGHSQEQATILMMLVFLLIISSFIVGVFFYITTMQKLPEFGVLKALGAKMSTLAISITTQVFMLSVISMLIGNVLTFSLASILPASMPFVLSYKDGALVSLLFIAIALLSSLFSIRKIRKVDAISAIGGNY</sequence>
<reference evidence="13" key="1">
    <citation type="submission" date="2022-05" db="EMBL/GenBank/DDBJ databases">
        <title>Draft genome sequence of Clostridium tertium strain CP3 isolated from Peru.</title>
        <authorList>
            <person name="Hurtado R."/>
            <person name="Lima L."/>
            <person name="Sousa T."/>
            <person name="Jaiswal A.K."/>
            <person name="Tiwari S."/>
            <person name="Maturrano L."/>
            <person name="Brenig B."/>
            <person name="Azevedo V."/>
        </authorList>
    </citation>
    <scope>NUCLEOTIDE SEQUENCE</scope>
    <source>
        <strain evidence="13">CP3</strain>
    </source>
</reference>